<dbReference type="AlphaFoldDB" id="A0A8H6T9T8"/>
<dbReference type="RefSeq" id="XP_037224088.1">
    <property type="nucleotide sequence ID" value="XM_037358993.1"/>
</dbReference>
<feature type="region of interest" description="Disordered" evidence="1">
    <location>
        <begin position="69"/>
        <end position="112"/>
    </location>
</feature>
<dbReference type="GeneID" id="59341509"/>
<dbReference type="EMBL" id="JACAZF010000002">
    <property type="protein sequence ID" value="KAF7311980.1"/>
    <property type="molecule type" value="Genomic_DNA"/>
</dbReference>
<comment type="caution">
    <text evidence="2">The sequence shown here is derived from an EMBL/GenBank/DDBJ whole genome shotgun (WGS) entry which is preliminary data.</text>
</comment>
<evidence type="ECO:0000313" key="2">
    <source>
        <dbReference type="EMBL" id="KAF7311980.1"/>
    </source>
</evidence>
<keyword evidence="3" id="KW-1185">Reference proteome</keyword>
<proteinExistence type="predicted"/>
<sequence length="112" mass="11998">MNNLDISALLADGQDAQRVARTALALDVLSDSVEARQYLEEWTPFLTKLTNNNRKLAAALAALEAAGIAKRDANSSNDADGTEETSPATDDPGLLRKQSLRSATHSGRRVGY</sequence>
<organism evidence="2 3">
    <name type="scientific">Mycena indigotica</name>
    <dbReference type="NCBI Taxonomy" id="2126181"/>
    <lineage>
        <taxon>Eukaryota</taxon>
        <taxon>Fungi</taxon>
        <taxon>Dikarya</taxon>
        <taxon>Basidiomycota</taxon>
        <taxon>Agaricomycotina</taxon>
        <taxon>Agaricomycetes</taxon>
        <taxon>Agaricomycetidae</taxon>
        <taxon>Agaricales</taxon>
        <taxon>Marasmiineae</taxon>
        <taxon>Mycenaceae</taxon>
        <taxon>Mycena</taxon>
    </lineage>
</organism>
<accession>A0A8H6T9T8</accession>
<dbReference type="Proteomes" id="UP000636479">
    <property type="component" value="Unassembled WGS sequence"/>
</dbReference>
<evidence type="ECO:0000256" key="1">
    <source>
        <dbReference type="SAM" id="MobiDB-lite"/>
    </source>
</evidence>
<evidence type="ECO:0000313" key="3">
    <source>
        <dbReference type="Proteomes" id="UP000636479"/>
    </source>
</evidence>
<reference evidence="2" key="1">
    <citation type="submission" date="2020-05" db="EMBL/GenBank/DDBJ databases">
        <title>Mycena genomes resolve the evolution of fungal bioluminescence.</title>
        <authorList>
            <person name="Tsai I.J."/>
        </authorList>
    </citation>
    <scope>NUCLEOTIDE SEQUENCE</scope>
    <source>
        <strain evidence="2">171206Taipei</strain>
    </source>
</reference>
<name>A0A8H6T9T8_9AGAR</name>
<feature type="compositionally biased region" description="Polar residues" evidence="1">
    <location>
        <begin position="74"/>
        <end position="88"/>
    </location>
</feature>
<protein>
    <submittedName>
        <fullName evidence="2">Uncharacterized protein</fullName>
    </submittedName>
</protein>
<gene>
    <name evidence="2" type="ORF">MIND_00209800</name>
</gene>